<dbReference type="EC" id="2.3.1.-" evidence="4"/>
<evidence type="ECO:0000256" key="1">
    <source>
        <dbReference type="ARBA" id="ARBA00022679"/>
    </source>
</evidence>
<name>A0ABD6AT72_9EURY</name>
<proteinExistence type="predicted"/>
<dbReference type="AlphaFoldDB" id="A0ABD6AT72"/>
<dbReference type="InterPro" id="IPR000182">
    <property type="entry name" value="GNAT_dom"/>
</dbReference>
<evidence type="ECO:0000259" key="3">
    <source>
        <dbReference type="PROSITE" id="PS51186"/>
    </source>
</evidence>
<accession>A0ABD6AT72</accession>
<dbReference type="PROSITE" id="PS51186">
    <property type="entry name" value="GNAT"/>
    <property type="match status" value="1"/>
</dbReference>
<organism evidence="4 5">
    <name type="scientific">Halomarina rubra</name>
    <dbReference type="NCBI Taxonomy" id="2071873"/>
    <lineage>
        <taxon>Archaea</taxon>
        <taxon>Methanobacteriati</taxon>
        <taxon>Methanobacteriota</taxon>
        <taxon>Stenosarchaea group</taxon>
        <taxon>Halobacteria</taxon>
        <taxon>Halobacteriales</taxon>
        <taxon>Natronomonadaceae</taxon>
        <taxon>Halomarina</taxon>
    </lineage>
</organism>
<dbReference type="InterPro" id="IPR016181">
    <property type="entry name" value="Acyl_CoA_acyltransferase"/>
</dbReference>
<dbReference type="RefSeq" id="WP_250872117.1">
    <property type="nucleotide sequence ID" value="NZ_JALXFV010000002.1"/>
</dbReference>
<dbReference type="Proteomes" id="UP001597187">
    <property type="component" value="Unassembled WGS sequence"/>
</dbReference>
<evidence type="ECO:0000313" key="4">
    <source>
        <dbReference type="EMBL" id="MFD1512129.1"/>
    </source>
</evidence>
<dbReference type="EMBL" id="JBHUDC010000002">
    <property type="protein sequence ID" value="MFD1512129.1"/>
    <property type="molecule type" value="Genomic_DNA"/>
</dbReference>
<sequence length="180" mass="20392">MTPPLHVRRYEPPDENAVWTVHDRAFRASPMEFFPWYNRYLRHVPETFLDAGGEFLVGVVTERDGRAETETTDGRVVAIGGFLPVDDGGTRDDAIETDTVRTAELRSLRVDPSAQRRGYGKTLVRDLEHRARRRGFERMTLHTEPALAAAQAFYRSLGYEERHAATDDAAADGVVFERSL</sequence>
<evidence type="ECO:0000313" key="5">
    <source>
        <dbReference type="Proteomes" id="UP001597187"/>
    </source>
</evidence>
<dbReference type="GO" id="GO:0016746">
    <property type="term" value="F:acyltransferase activity"/>
    <property type="evidence" value="ECO:0007669"/>
    <property type="project" value="UniProtKB-KW"/>
</dbReference>
<dbReference type="InterPro" id="IPR050832">
    <property type="entry name" value="Bact_Acetyltransf"/>
</dbReference>
<reference evidence="4 5" key="1">
    <citation type="journal article" date="2019" name="Int. J. Syst. Evol. Microbiol.">
        <title>The Global Catalogue of Microorganisms (GCM) 10K type strain sequencing project: providing services to taxonomists for standard genome sequencing and annotation.</title>
        <authorList>
            <consortium name="The Broad Institute Genomics Platform"/>
            <consortium name="The Broad Institute Genome Sequencing Center for Infectious Disease"/>
            <person name="Wu L."/>
            <person name="Ma J."/>
        </authorList>
    </citation>
    <scope>NUCLEOTIDE SEQUENCE [LARGE SCALE GENOMIC DNA]</scope>
    <source>
        <strain evidence="4 5">CGMCC 1.12563</strain>
    </source>
</reference>
<dbReference type="SUPFAM" id="SSF55729">
    <property type="entry name" value="Acyl-CoA N-acyltransferases (Nat)"/>
    <property type="match status" value="1"/>
</dbReference>
<keyword evidence="2 4" id="KW-0012">Acyltransferase</keyword>
<keyword evidence="5" id="KW-1185">Reference proteome</keyword>
<comment type="caution">
    <text evidence="4">The sequence shown here is derived from an EMBL/GenBank/DDBJ whole genome shotgun (WGS) entry which is preliminary data.</text>
</comment>
<feature type="domain" description="N-acetyltransferase" evidence="3">
    <location>
        <begin position="5"/>
        <end position="180"/>
    </location>
</feature>
<protein>
    <submittedName>
        <fullName evidence="4">GNAT family N-acetyltransferase</fullName>
        <ecNumber evidence="4">2.3.1.-</ecNumber>
    </submittedName>
</protein>
<dbReference type="Gene3D" id="3.40.630.30">
    <property type="match status" value="1"/>
</dbReference>
<gene>
    <name evidence="4" type="ORF">ACFSBT_02400</name>
</gene>
<keyword evidence="1 4" id="KW-0808">Transferase</keyword>
<dbReference type="Pfam" id="PF00583">
    <property type="entry name" value="Acetyltransf_1"/>
    <property type="match status" value="1"/>
</dbReference>
<evidence type="ECO:0000256" key="2">
    <source>
        <dbReference type="ARBA" id="ARBA00023315"/>
    </source>
</evidence>
<dbReference type="CDD" id="cd04301">
    <property type="entry name" value="NAT_SF"/>
    <property type="match status" value="1"/>
</dbReference>
<dbReference type="PANTHER" id="PTHR43877">
    <property type="entry name" value="AMINOALKYLPHOSPHONATE N-ACETYLTRANSFERASE-RELATED-RELATED"/>
    <property type="match status" value="1"/>
</dbReference>